<reference evidence="3" key="1">
    <citation type="submission" date="2025-08" db="UniProtKB">
        <authorList>
            <consortium name="Ensembl"/>
        </authorList>
    </citation>
    <scope>IDENTIFICATION</scope>
</reference>
<feature type="domain" description="SH2" evidence="2">
    <location>
        <begin position="94"/>
        <end position="183"/>
    </location>
</feature>
<dbReference type="SMART" id="SM00252">
    <property type="entry name" value="SH2"/>
    <property type="match status" value="1"/>
</dbReference>
<protein>
    <submittedName>
        <fullName evidence="3">Src-like-adapter</fullName>
    </submittedName>
</protein>
<dbReference type="SUPFAM" id="SSF55550">
    <property type="entry name" value="SH2 domain"/>
    <property type="match status" value="1"/>
</dbReference>
<organism evidence="3 4">
    <name type="scientific">Sinocyclocheilus rhinocerous</name>
    <dbReference type="NCBI Taxonomy" id="307959"/>
    <lineage>
        <taxon>Eukaryota</taxon>
        <taxon>Metazoa</taxon>
        <taxon>Chordata</taxon>
        <taxon>Craniata</taxon>
        <taxon>Vertebrata</taxon>
        <taxon>Euteleostomi</taxon>
        <taxon>Actinopterygii</taxon>
        <taxon>Neopterygii</taxon>
        <taxon>Teleostei</taxon>
        <taxon>Ostariophysi</taxon>
        <taxon>Cypriniformes</taxon>
        <taxon>Cyprinidae</taxon>
        <taxon>Cyprininae</taxon>
        <taxon>Sinocyclocheilus</taxon>
    </lineage>
</organism>
<dbReference type="PANTHER" id="PTHR46037">
    <property type="entry name" value="PROTEIN ENHANCER OF SEVENLESS 2B"/>
    <property type="match status" value="1"/>
</dbReference>
<dbReference type="InterPro" id="IPR043539">
    <property type="entry name" value="Grb2-like"/>
</dbReference>
<dbReference type="AlphaFoldDB" id="A0A673LC72"/>
<evidence type="ECO:0000259" key="2">
    <source>
        <dbReference type="PROSITE" id="PS50001"/>
    </source>
</evidence>
<proteinExistence type="predicted"/>
<keyword evidence="4" id="KW-1185">Reference proteome</keyword>
<name>A0A673LC72_9TELE</name>
<dbReference type="PROSITE" id="PS50001">
    <property type="entry name" value="SH2"/>
    <property type="match status" value="1"/>
</dbReference>
<dbReference type="InterPro" id="IPR036860">
    <property type="entry name" value="SH2_dom_sf"/>
</dbReference>
<reference evidence="3" key="2">
    <citation type="submission" date="2025-09" db="UniProtKB">
        <authorList>
            <consortium name="Ensembl"/>
        </authorList>
    </citation>
    <scope>IDENTIFICATION</scope>
</reference>
<gene>
    <name evidence="3" type="primary">LOC107724789</name>
</gene>
<dbReference type="Proteomes" id="UP000472270">
    <property type="component" value="Unassembled WGS sequence"/>
</dbReference>
<dbReference type="InterPro" id="IPR000980">
    <property type="entry name" value="SH2"/>
</dbReference>
<evidence type="ECO:0000313" key="3">
    <source>
        <dbReference type="Ensembl" id="ENSSRHP00000074804.1"/>
    </source>
</evidence>
<dbReference type="Ensembl" id="ENSSRHT00000076839.1">
    <property type="protein sequence ID" value="ENSSRHP00000074804.1"/>
    <property type="gene ID" value="ENSSRHG00000037146.1"/>
</dbReference>
<evidence type="ECO:0000256" key="1">
    <source>
        <dbReference type="PROSITE-ProRule" id="PRU00191"/>
    </source>
</evidence>
<evidence type="ECO:0000313" key="4">
    <source>
        <dbReference type="Proteomes" id="UP000472270"/>
    </source>
</evidence>
<dbReference type="PRINTS" id="PR00401">
    <property type="entry name" value="SH2DOMAIN"/>
</dbReference>
<dbReference type="FunFam" id="3.30.505.10:FF:000039">
    <property type="entry name" value="src-like-adapter isoform X1"/>
    <property type="match status" value="1"/>
</dbReference>
<dbReference type="Pfam" id="PF00017">
    <property type="entry name" value="SH2"/>
    <property type="match status" value="1"/>
</dbReference>
<dbReference type="Gene3D" id="2.30.30.40">
    <property type="entry name" value="SH3 Domains"/>
    <property type="match status" value="1"/>
</dbReference>
<dbReference type="Gene3D" id="3.30.505.10">
    <property type="entry name" value="SH2 domain"/>
    <property type="match status" value="1"/>
</dbReference>
<keyword evidence="1" id="KW-0727">SH2 domain</keyword>
<sequence>LARIKVIFDIKKTTNIHKHYEHIKGKSWPNVDENDTAVVLDNYPPPDICKPIFRIGDWLKIVSEEGYWWKVYSVNTKEVNHIPHCHATKVYHGWLFETVTRPKAEELLQLPGNRVGSFLIRESTKGMYTLSVRHRNIKHYRIVRMPNNWYFIAPRLTFQCLEDLVNHYSDIADGLCCVLTGPCLTACETPLSKITKTPDGRKLSFDWRAVNSSELVHQSTSPSGVSYGVQNSVSSYLSLLGQQEKPEKKKFSMKKRRRSVYMTPNHQLDSLATVEDNYEEVL</sequence>
<accession>A0A673LC72</accession>